<feature type="region of interest" description="Disordered" evidence="1">
    <location>
        <begin position="19"/>
        <end position="44"/>
    </location>
</feature>
<protein>
    <recommendedName>
        <fullName evidence="4">Lipoprotein</fullName>
    </recommendedName>
</protein>
<accession>A0ABS1W143</accession>
<sequence length="130" mass="12544">MSRFLALALAIALVGGCSDDHEAPPARPAAPSTATSTAEEDPPGAEACAALAQAIEDSSLMTAGVVDGIVRASGTADAPVADAAERLRTAYGKAISSAGTEGEPDAVAAVGAAAADMSSVCSDSGLRTVG</sequence>
<evidence type="ECO:0000313" key="3">
    <source>
        <dbReference type="Proteomes" id="UP000598996"/>
    </source>
</evidence>
<proteinExistence type="predicted"/>
<reference evidence="2 3" key="1">
    <citation type="submission" date="2021-01" db="EMBL/GenBank/DDBJ databases">
        <title>Actinoplanes sp. nov. LDG1-01 isolated from lichen.</title>
        <authorList>
            <person name="Saeng-In P."/>
            <person name="Phongsopitanun W."/>
            <person name="Kanchanasin P."/>
            <person name="Yuki M."/>
            <person name="Kudo T."/>
            <person name="Ohkuma M."/>
            <person name="Tanasupawat S."/>
        </authorList>
    </citation>
    <scope>NUCLEOTIDE SEQUENCE [LARGE SCALE GENOMIC DNA]</scope>
    <source>
        <strain evidence="2 3">LDG1-01</strain>
    </source>
</reference>
<gene>
    <name evidence="2" type="ORF">JKJ07_39780</name>
</gene>
<dbReference type="EMBL" id="JAENHO010000014">
    <property type="protein sequence ID" value="MBL7260453.1"/>
    <property type="molecule type" value="Genomic_DNA"/>
</dbReference>
<evidence type="ECO:0000256" key="1">
    <source>
        <dbReference type="SAM" id="MobiDB-lite"/>
    </source>
</evidence>
<comment type="caution">
    <text evidence="2">The sequence shown here is derived from an EMBL/GenBank/DDBJ whole genome shotgun (WGS) entry which is preliminary data.</text>
</comment>
<dbReference type="RefSeq" id="WP_202997180.1">
    <property type="nucleotide sequence ID" value="NZ_JAENHO010000014.1"/>
</dbReference>
<evidence type="ECO:0008006" key="4">
    <source>
        <dbReference type="Google" id="ProtNLM"/>
    </source>
</evidence>
<dbReference type="PROSITE" id="PS51257">
    <property type="entry name" value="PROKAR_LIPOPROTEIN"/>
    <property type="match status" value="1"/>
</dbReference>
<dbReference type="Proteomes" id="UP000598996">
    <property type="component" value="Unassembled WGS sequence"/>
</dbReference>
<name>A0ABS1W143_9ACTN</name>
<keyword evidence="3" id="KW-1185">Reference proteome</keyword>
<evidence type="ECO:0000313" key="2">
    <source>
        <dbReference type="EMBL" id="MBL7260453.1"/>
    </source>
</evidence>
<organism evidence="2 3">
    <name type="scientific">Paractinoplanes lichenicola</name>
    <dbReference type="NCBI Taxonomy" id="2802976"/>
    <lineage>
        <taxon>Bacteria</taxon>
        <taxon>Bacillati</taxon>
        <taxon>Actinomycetota</taxon>
        <taxon>Actinomycetes</taxon>
        <taxon>Micromonosporales</taxon>
        <taxon>Micromonosporaceae</taxon>
        <taxon>Paractinoplanes</taxon>
    </lineage>
</organism>